<dbReference type="eggNOG" id="COG1230">
    <property type="taxonomic scope" value="Bacteria"/>
</dbReference>
<dbReference type="STRING" id="292415.Tbd_0364"/>
<organism evidence="1 2">
    <name type="scientific">Thiobacillus denitrificans (strain ATCC 25259 / T1)</name>
    <dbReference type="NCBI Taxonomy" id="292415"/>
    <lineage>
        <taxon>Bacteria</taxon>
        <taxon>Pseudomonadati</taxon>
        <taxon>Pseudomonadota</taxon>
        <taxon>Betaproteobacteria</taxon>
        <taxon>Nitrosomonadales</taxon>
        <taxon>Thiobacillaceae</taxon>
        <taxon>Thiobacillus</taxon>
    </lineage>
</organism>
<evidence type="ECO:0000313" key="2">
    <source>
        <dbReference type="Proteomes" id="UP000008291"/>
    </source>
</evidence>
<dbReference type="KEGG" id="tbd:Tbd_0364"/>
<sequence length="108" mass="11901">MASMSDSFVVDGSLIVLLSRGRLFSGGTRSSDRKTAVWLTPDQRLFKDAYLHMWQVGKQVYSGVLAVVTHAASLTPDAIRKRLAIHEEIVHSTTEIHLCPDASQHPGE</sequence>
<gene>
    <name evidence="1" type="ordered locus">Tbd_0364</name>
</gene>
<dbReference type="HOGENOM" id="CLU_2195723_0_0_4"/>
<evidence type="ECO:0000313" key="1">
    <source>
        <dbReference type="EMBL" id="AAZ96317.1"/>
    </source>
</evidence>
<reference evidence="1 2" key="1">
    <citation type="journal article" date="2006" name="J. Bacteriol.">
        <title>The genome sequence of the obligately chemolithoautotrophic, facultatively anaerobic bacterium Thiobacillus denitrificans.</title>
        <authorList>
            <person name="Beller H.R."/>
            <person name="Chain P.S."/>
            <person name="Letain T.E."/>
            <person name="Chakicherla A."/>
            <person name="Larimer F.W."/>
            <person name="Richardson P.M."/>
            <person name="Coleman M.A."/>
            <person name="Wood A.P."/>
            <person name="Kelly D.P."/>
        </authorList>
    </citation>
    <scope>NUCLEOTIDE SEQUENCE [LARGE SCALE GENOMIC DNA]</scope>
    <source>
        <strain evidence="1 2">ATCC 25259</strain>
    </source>
</reference>
<accession>Q3SLT8</accession>
<protein>
    <submittedName>
        <fullName evidence="1">Uncharacterized protein</fullName>
    </submittedName>
</protein>
<dbReference type="AlphaFoldDB" id="Q3SLT8"/>
<name>Q3SLT8_THIDA</name>
<dbReference type="Proteomes" id="UP000008291">
    <property type="component" value="Chromosome"/>
</dbReference>
<proteinExistence type="predicted"/>
<dbReference type="EMBL" id="CP000116">
    <property type="protein sequence ID" value="AAZ96317.1"/>
    <property type="molecule type" value="Genomic_DNA"/>
</dbReference>
<keyword evidence="2" id="KW-1185">Reference proteome</keyword>